<evidence type="ECO:0000256" key="13">
    <source>
        <dbReference type="PROSITE-ProRule" id="PRU00259"/>
    </source>
</evidence>
<accession>A0ABD1YQG2</accession>
<organism evidence="17 18">
    <name type="scientific">Riccia fluitans</name>
    <dbReference type="NCBI Taxonomy" id="41844"/>
    <lineage>
        <taxon>Eukaryota</taxon>
        <taxon>Viridiplantae</taxon>
        <taxon>Streptophyta</taxon>
        <taxon>Embryophyta</taxon>
        <taxon>Marchantiophyta</taxon>
        <taxon>Marchantiopsida</taxon>
        <taxon>Marchantiidae</taxon>
        <taxon>Marchantiales</taxon>
        <taxon>Ricciaceae</taxon>
        <taxon>Riccia</taxon>
    </lineage>
</organism>
<dbReference type="Pfam" id="PF00514">
    <property type="entry name" value="Arm"/>
    <property type="match status" value="1"/>
</dbReference>
<dbReference type="InterPro" id="IPR055270">
    <property type="entry name" value="Glyco_tran_10_C"/>
</dbReference>
<evidence type="ECO:0000256" key="14">
    <source>
        <dbReference type="RuleBase" id="RU003832"/>
    </source>
</evidence>
<dbReference type="Gene3D" id="3.40.50.11660">
    <property type="entry name" value="Glycosyl transferase family 10, C-terminal domain"/>
    <property type="match status" value="1"/>
</dbReference>
<evidence type="ECO:0000256" key="10">
    <source>
        <dbReference type="ARBA" id="ARBA00023136"/>
    </source>
</evidence>
<dbReference type="GO" id="GO:0071555">
    <property type="term" value="P:cell wall organization"/>
    <property type="evidence" value="ECO:0007669"/>
    <property type="project" value="UniProtKB-KW"/>
</dbReference>
<keyword evidence="8 14" id="KW-1133">Transmembrane helix</keyword>
<protein>
    <recommendedName>
        <fullName evidence="14">Fucosyltransferase</fullName>
        <ecNumber evidence="14">2.4.1.-</ecNumber>
    </recommendedName>
</protein>
<keyword evidence="18" id="KW-1185">Reference proteome</keyword>
<reference evidence="17 18" key="1">
    <citation type="submission" date="2024-09" db="EMBL/GenBank/DDBJ databases">
        <title>Chromosome-scale assembly of Riccia fluitans.</title>
        <authorList>
            <person name="Paukszto L."/>
            <person name="Sawicki J."/>
            <person name="Karawczyk K."/>
            <person name="Piernik-Szablinska J."/>
            <person name="Szczecinska M."/>
            <person name="Mazdziarz M."/>
        </authorList>
    </citation>
    <scope>NUCLEOTIDE SEQUENCE [LARGE SCALE GENOMIC DNA]</scope>
    <source>
        <strain evidence="17">Rf_01</strain>
        <tissue evidence="17">Aerial parts of the thallus</tissue>
    </source>
</reference>
<feature type="repeat" description="ARM" evidence="13">
    <location>
        <begin position="675"/>
        <end position="718"/>
    </location>
</feature>
<keyword evidence="5 14" id="KW-0808">Transferase</keyword>
<evidence type="ECO:0000256" key="2">
    <source>
        <dbReference type="ARBA" id="ARBA00004922"/>
    </source>
</evidence>
<dbReference type="EMBL" id="JBHFFA010000004">
    <property type="protein sequence ID" value="KAL2631929.1"/>
    <property type="molecule type" value="Genomic_DNA"/>
</dbReference>
<keyword evidence="12" id="KW-0961">Cell wall biogenesis/degradation</keyword>
<evidence type="ECO:0000259" key="16">
    <source>
        <dbReference type="Pfam" id="PF00852"/>
    </source>
</evidence>
<dbReference type="EC" id="2.4.1.-" evidence="14"/>
<evidence type="ECO:0000256" key="3">
    <source>
        <dbReference type="ARBA" id="ARBA00008919"/>
    </source>
</evidence>
<dbReference type="AlphaFoldDB" id="A0ABD1YQG2"/>
<evidence type="ECO:0000256" key="1">
    <source>
        <dbReference type="ARBA" id="ARBA00004447"/>
    </source>
</evidence>
<dbReference type="Proteomes" id="UP001605036">
    <property type="component" value="Unassembled WGS sequence"/>
</dbReference>
<sequence length="859" mass="95737">MAGPNSMRAGSLMAGRKRWTKWIQLIAVVVVLGEVVFLLRLDSLKGEYFDLAGLASLNTAVFQPGFHTGVSKQPDEKDVQPDKKDVDHSSISRSENKSTIVLPSDRCEAWLEDNDNLEQFGRNFTKSPIYVAFGENQVWPKCAVGCVFRSSVADNIRPDGVFRPLSGAPSWAEREAAHILRSMESASYYPENDLGSARRRGYDLVMTTNLLSEVPVGYFSWAEYDLMSPVERKTESAWAAAFISNCGAHNFRLEALEGLKKHGVTIDSYGHCLRTHDGRGVNKLKALRHYKFSLAFENSNEDDYVTEKFWQSLVAGSVPVVVGAPNIENFAPASNAVLHIKDLHDIKQVAKQIKYLASNFTAYNETLRWKYEGPSDQFKALVDMAAVHSSCRLCLYLATKIREKEEKQLAASGKKPRPCRCTNDSGGVTYHLYVRERGRFELQSVFLKSTELTAKGLRHAVLSKFESMDHVPVWWEERPTVIREAYDPNYPSGRFNYALANRPITMRLLRIFSTIGHHRRDSRASVYNEVTETWIERMRTPGEEAQGFVLACSIATPGSPGFFCPFNTLTNCSEETKTAIPAMGGAWWGTFDGPVLKVEMKTVLQASIVRRRRKRRKFVDSFTSFPELVAILYDDKENPGVVEDAIISRNAAWALANLGSSHALKNKAKMAAVPRVLKGLVKLLQKDDNAGIQEEAARALRNLACEESNNQTISQYPGALSKLLRLLTNTDGSPEVQMQSTMAIINLLGNSVAIRTAAEEEYRPQKGKEPMSVLAYRDALTGIIKLLFPDGSLELQEQAAYALIDLVENTLVNRAAIMAESITGRGNVEKIADLPDALTDLVRLFSDDPLENYPPGLLS</sequence>
<keyword evidence="4 14" id="KW-0328">Glycosyltransferase</keyword>
<proteinExistence type="inferred from homology"/>
<evidence type="ECO:0000256" key="4">
    <source>
        <dbReference type="ARBA" id="ARBA00022676"/>
    </source>
</evidence>
<feature type="compositionally biased region" description="Basic and acidic residues" evidence="15">
    <location>
        <begin position="73"/>
        <end position="96"/>
    </location>
</feature>
<dbReference type="InterPro" id="IPR038577">
    <property type="entry name" value="GT10-like_C_sf"/>
</dbReference>
<dbReference type="Pfam" id="PF00852">
    <property type="entry name" value="Glyco_transf_10"/>
    <property type="match status" value="1"/>
</dbReference>
<dbReference type="InterPro" id="IPR001503">
    <property type="entry name" value="Glyco_trans_10"/>
</dbReference>
<keyword evidence="11" id="KW-0325">Glycoprotein</keyword>
<evidence type="ECO:0000313" key="17">
    <source>
        <dbReference type="EMBL" id="KAL2631929.1"/>
    </source>
</evidence>
<feature type="region of interest" description="Disordered" evidence="15">
    <location>
        <begin position="71"/>
        <end position="98"/>
    </location>
</feature>
<feature type="transmembrane region" description="Helical" evidence="14">
    <location>
        <begin position="21"/>
        <end position="41"/>
    </location>
</feature>
<feature type="repeat" description="ARM" evidence="13">
    <location>
        <begin position="718"/>
        <end position="747"/>
    </location>
</feature>
<dbReference type="GO" id="GO:0016757">
    <property type="term" value="F:glycosyltransferase activity"/>
    <property type="evidence" value="ECO:0007669"/>
    <property type="project" value="UniProtKB-UniRule"/>
</dbReference>
<evidence type="ECO:0000256" key="8">
    <source>
        <dbReference type="ARBA" id="ARBA00022989"/>
    </source>
</evidence>
<dbReference type="InterPro" id="IPR011989">
    <property type="entry name" value="ARM-like"/>
</dbReference>
<dbReference type="GO" id="GO:0032580">
    <property type="term" value="C:Golgi cisterna membrane"/>
    <property type="evidence" value="ECO:0007669"/>
    <property type="project" value="UniProtKB-SubCell"/>
</dbReference>
<dbReference type="InterPro" id="IPR000225">
    <property type="entry name" value="Armadillo"/>
</dbReference>
<keyword evidence="9 14" id="KW-0333">Golgi apparatus</keyword>
<keyword evidence="6 14" id="KW-0812">Transmembrane</keyword>
<dbReference type="SUPFAM" id="SSF53756">
    <property type="entry name" value="UDP-Glycosyltransferase/glycogen phosphorylase"/>
    <property type="match status" value="1"/>
</dbReference>
<comment type="pathway">
    <text evidence="2">Protein modification; protein glycosylation.</text>
</comment>
<dbReference type="Gene3D" id="1.25.10.10">
    <property type="entry name" value="Leucine-rich Repeat Variant"/>
    <property type="match status" value="1"/>
</dbReference>
<dbReference type="PROSITE" id="PS50176">
    <property type="entry name" value="ARM_REPEAT"/>
    <property type="match status" value="2"/>
</dbReference>
<comment type="similarity">
    <text evidence="3 14">Belongs to the glycosyltransferase 10 family.</text>
</comment>
<dbReference type="PANTHER" id="PTHR11929:SF220">
    <property type="entry name" value="FUCOSYLTRANSFERASE"/>
    <property type="match status" value="1"/>
</dbReference>
<name>A0ABD1YQG2_9MARC</name>
<evidence type="ECO:0000256" key="7">
    <source>
        <dbReference type="ARBA" id="ARBA00022968"/>
    </source>
</evidence>
<keyword evidence="7" id="KW-0735">Signal-anchor</keyword>
<comment type="caution">
    <text evidence="17">The sequence shown here is derived from an EMBL/GenBank/DDBJ whole genome shotgun (WGS) entry which is preliminary data.</text>
</comment>
<evidence type="ECO:0000256" key="11">
    <source>
        <dbReference type="ARBA" id="ARBA00023180"/>
    </source>
</evidence>
<evidence type="ECO:0000256" key="6">
    <source>
        <dbReference type="ARBA" id="ARBA00022692"/>
    </source>
</evidence>
<gene>
    <name evidence="17" type="ORF">R1flu_016615</name>
</gene>
<dbReference type="InterPro" id="IPR016024">
    <property type="entry name" value="ARM-type_fold"/>
</dbReference>
<dbReference type="PANTHER" id="PTHR11929">
    <property type="entry name" value="ALPHA- 1,3 -FUCOSYLTRANSFERASE"/>
    <property type="match status" value="1"/>
</dbReference>
<evidence type="ECO:0000256" key="5">
    <source>
        <dbReference type="ARBA" id="ARBA00022679"/>
    </source>
</evidence>
<evidence type="ECO:0000256" key="15">
    <source>
        <dbReference type="SAM" id="MobiDB-lite"/>
    </source>
</evidence>
<dbReference type="SUPFAM" id="SSF48371">
    <property type="entry name" value="ARM repeat"/>
    <property type="match status" value="1"/>
</dbReference>
<comment type="subcellular location">
    <subcellularLocation>
        <location evidence="1 14">Golgi apparatus</location>
        <location evidence="1 14">Golgi stack membrane</location>
        <topology evidence="1 14">Single-pass type II membrane protein</topology>
    </subcellularLocation>
</comment>
<evidence type="ECO:0000313" key="18">
    <source>
        <dbReference type="Proteomes" id="UP001605036"/>
    </source>
</evidence>
<evidence type="ECO:0000256" key="12">
    <source>
        <dbReference type="ARBA" id="ARBA00023316"/>
    </source>
</evidence>
<dbReference type="SMART" id="SM00185">
    <property type="entry name" value="ARM"/>
    <property type="match status" value="3"/>
</dbReference>
<evidence type="ECO:0000256" key="9">
    <source>
        <dbReference type="ARBA" id="ARBA00023034"/>
    </source>
</evidence>
<feature type="domain" description="Fucosyltransferase C-terminal" evidence="16">
    <location>
        <begin position="237"/>
        <end position="407"/>
    </location>
</feature>
<dbReference type="FunFam" id="3.40.50.11660:FF:000005">
    <property type="entry name" value="Glycoprotein 3-alpha-L-fucosyltransferase A"/>
    <property type="match status" value="1"/>
</dbReference>
<keyword evidence="10 14" id="KW-0472">Membrane</keyword>